<keyword evidence="7" id="KW-1185">Reference proteome</keyword>
<organism evidence="6 7">
    <name type="scientific">Roseibium sediminicola</name>
    <dbReference type="NCBI Taxonomy" id="2933272"/>
    <lineage>
        <taxon>Bacteria</taxon>
        <taxon>Pseudomonadati</taxon>
        <taxon>Pseudomonadota</taxon>
        <taxon>Alphaproteobacteria</taxon>
        <taxon>Hyphomicrobiales</taxon>
        <taxon>Stappiaceae</taxon>
        <taxon>Roseibium</taxon>
    </lineage>
</organism>
<dbReference type="SUPFAM" id="SSF53850">
    <property type="entry name" value="Periplasmic binding protein-like II"/>
    <property type="match status" value="1"/>
</dbReference>
<dbReference type="InterPro" id="IPR000847">
    <property type="entry name" value="LysR_HTH_N"/>
</dbReference>
<dbReference type="SUPFAM" id="SSF46785">
    <property type="entry name" value="Winged helix' DNA-binding domain"/>
    <property type="match status" value="1"/>
</dbReference>
<dbReference type="PROSITE" id="PS50931">
    <property type="entry name" value="HTH_LYSR"/>
    <property type="match status" value="1"/>
</dbReference>
<dbReference type="Gene3D" id="3.40.190.10">
    <property type="entry name" value="Periplasmic binding protein-like II"/>
    <property type="match status" value="2"/>
</dbReference>
<dbReference type="Pfam" id="PF00126">
    <property type="entry name" value="HTH_1"/>
    <property type="match status" value="1"/>
</dbReference>
<evidence type="ECO:0000259" key="5">
    <source>
        <dbReference type="PROSITE" id="PS50931"/>
    </source>
</evidence>
<evidence type="ECO:0000313" key="6">
    <source>
        <dbReference type="EMBL" id="MCK7614135.1"/>
    </source>
</evidence>
<accession>A0ABT0GXG5</accession>
<dbReference type="PANTHER" id="PTHR30537">
    <property type="entry name" value="HTH-TYPE TRANSCRIPTIONAL REGULATOR"/>
    <property type="match status" value="1"/>
</dbReference>
<evidence type="ECO:0000256" key="3">
    <source>
        <dbReference type="ARBA" id="ARBA00023125"/>
    </source>
</evidence>
<protein>
    <submittedName>
        <fullName evidence="6">LysR substrate-binding domain-containing protein</fullName>
    </submittedName>
</protein>
<dbReference type="RefSeq" id="WP_248156549.1">
    <property type="nucleotide sequence ID" value="NZ_JALNMJ010000013.1"/>
</dbReference>
<feature type="domain" description="HTH lysR-type" evidence="5">
    <location>
        <begin position="7"/>
        <end position="64"/>
    </location>
</feature>
<dbReference type="EMBL" id="JALNMJ010000013">
    <property type="protein sequence ID" value="MCK7614135.1"/>
    <property type="molecule type" value="Genomic_DNA"/>
</dbReference>
<evidence type="ECO:0000256" key="1">
    <source>
        <dbReference type="ARBA" id="ARBA00009437"/>
    </source>
</evidence>
<dbReference type="InterPro" id="IPR005119">
    <property type="entry name" value="LysR_subst-bd"/>
</dbReference>
<sequence length="305" mass="32966">MKNLSRIHLSGLRAVEAVGRLGSVKAAADELGVTVGAVSQQVQKTEAQLGVQLFERQNRALLPTAHVLAMQPHLTSAMSSLSTAIATTQRGREDALTISVAPVFAGKWLVWHLKNFNKAHPGIRVRVEATVDLVDPDTSDVDLCIRVGNGPYPGLNAEKLLNQRIFPVCSPALAREIREPKDIGKLPIIRDPGQMFTWKTWLDLFGLDESILQDGPTFSDGSLCLDAAIAGQGVFLAWETLAVYAVKSGQVIAPFPERPATGSAYWLISGKNAPRTKAKQAFGDWLKEELQSSIGRPKGADVVEA</sequence>
<dbReference type="PANTHER" id="PTHR30537:SF26">
    <property type="entry name" value="GLYCINE CLEAVAGE SYSTEM TRANSCRIPTIONAL ACTIVATOR"/>
    <property type="match status" value="1"/>
</dbReference>
<keyword evidence="3" id="KW-0238">DNA-binding</keyword>
<proteinExistence type="inferred from homology"/>
<dbReference type="InterPro" id="IPR058163">
    <property type="entry name" value="LysR-type_TF_proteobact-type"/>
</dbReference>
<dbReference type="InterPro" id="IPR036390">
    <property type="entry name" value="WH_DNA-bd_sf"/>
</dbReference>
<dbReference type="InterPro" id="IPR036388">
    <property type="entry name" value="WH-like_DNA-bd_sf"/>
</dbReference>
<keyword evidence="2" id="KW-0805">Transcription regulation</keyword>
<dbReference type="Proteomes" id="UP001431221">
    <property type="component" value="Unassembled WGS sequence"/>
</dbReference>
<name>A0ABT0GXG5_9HYPH</name>
<evidence type="ECO:0000256" key="2">
    <source>
        <dbReference type="ARBA" id="ARBA00023015"/>
    </source>
</evidence>
<dbReference type="Pfam" id="PF03466">
    <property type="entry name" value="LysR_substrate"/>
    <property type="match status" value="1"/>
</dbReference>
<reference evidence="6" key="1">
    <citation type="submission" date="2022-04" db="EMBL/GenBank/DDBJ databases">
        <title>Roseibium sp. CAU 1639 isolated from mud.</title>
        <authorList>
            <person name="Kim W."/>
        </authorList>
    </citation>
    <scope>NUCLEOTIDE SEQUENCE</scope>
    <source>
        <strain evidence="6">CAU 1639</strain>
    </source>
</reference>
<evidence type="ECO:0000256" key="4">
    <source>
        <dbReference type="ARBA" id="ARBA00023163"/>
    </source>
</evidence>
<comment type="caution">
    <text evidence="6">The sequence shown here is derived from an EMBL/GenBank/DDBJ whole genome shotgun (WGS) entry which is preliminary data.</text>
</comment>
<comment type="similarity">
    <text evidence="1">Belongs to the LysR transcriptional regulatory family.</text>
</comment>
<evidence type="ECO:0000313" key="7">
    <source>
        <dbReference type="Proteomes" id="UP001431221"/>
    </source>
</evidence>
<dbReference type="CDD" id="cd08432">
    <property type="entry name" value="PBP2_GcdR_TrpI_HvrB_AmpR_like"/>
    <property type="match status" value="1"/>
</dbReference>
<dbReference type="Gene3D" id="1.10.10.10">
    <property type="entry name" value="Winged helix-like DNA-binding domain superfamily/Winged helix DNA-binding domain"/>
    <property type="match status" value="1"/>
</dbReference>
<keyword evidence="4" id="KW-0804">Transcription</keyword>
<gene>
    <name evidence="6" type="ORF">M0H32_18345</name>
</gene>